<dbReference type="AlphaFoldDB" id="A0A382QV35"/>
<proteinExistence type="predicted"/>
<organism evidence="1">
    <name type="scientific">marine metagenome</name>
    <dbReference type="NCBI Taxonomy" id="408172"/>
    <lineage>
        <taxon>unclassified sequences</taxon>
        <taxon>metagenomes</taxon>
        <taxon>ecological metagenomes</taxon>
    </lineage>
</organism>
<gene>
    <name evidence="1" type="ORF">METZ01_LOCUS341634</name>
</gene>
<name>A0A382QV35_9ZZZZ</name>
<accession>A0A382QV35</accession>
<evidence type="ECO:0000313" key="1">
    <source>
        <dbReference type="EMBL" id="SVC88780.1"/>
    </source>
</evidence>
<dbReference type="EMBL" id="UINC01116790">
    <property type="protein sequence ID" value="SVC88780.1"/>
    <property type="molecule type" value="Genomic_DNA"/>
</dbReference>
<reference evidence="1" key="1">
    <citation type="submission" date="2018-05" db="EMBL/GenBank/DDBJ databases">
        <authorList>
            <person name="Lanie J.A."/>
            <person name="Ng W.-L."/>
            <person name="Kazmierczak K.M."/>
            <person name="Andrzejewski T.M."/>
            <person name="Davidsen T.M."/>
            <person name="Wayne K.J."/>
            <person name="Tettelin H."/>
            <person name="Glass J.I."/>
            <person name="Rusch D."/>
            <person name="Podicherti R."/>
            <person name="Tsui H.-C.T."/>
            <person name="Winkler M.E."/>
        </authorList>
    </citation>
    <scope>NUCLEOTIDE SEQUENCE</scope>
</reference>
<protein>
    <submittedName>
        <fullName evidence="1">Uncharacterized protein</fullName>
    </submittedName>
</protein>
<sequence length="132" mass="15341">MTIATYTTPDNVFRIRVFSSMYMDWGLEISGNLGLAEDLYYSPSSLSNESYGHKPNPEKFEDWDEAENASLEGDEDAFVPWTEEDWKECLKDEADTFIEAYVSPEMLKLIDDWKELHGEDFFLNSDRFTVLP</sequence>